<name>A0ACB8ZX25_ARCLA</name>
<reference evidence="2" key="1">
    <citation type="journal article" date="2022" name="Mol. Ecol. Resour.">
        <title>The genomes of chicory, endive, great burdock and yacon provide insights into Asteraceae palaeo-polyploidization history and plant inulin production.</title>
        <authorList>
            <person name="Fan W."/>
            <person name="Wang S."/>
            <person name="Wang H."/>
            <person name="Wang A."/>
            <person name="Jiang F."/>
            <person name="Liu H."/>
            <person name="Zhao H."/>
            <person name="Xu D."/>
            <person name="Zhang Y."/>
        </authorList>
    </citation>
    <scope>NUCLEOTIDE SEQUENCE [LARGE SCALE GENOMIC DNA]</scope>
    <source>
        <strain evidence="2">cv. Niubang</strain>
    </source>
</reference>
<gene>
    <name evidence="1" type="ORF">L6452_27415</name>
</gene>
<comment type="caution">
    <text evidence="1">The sequence shown here is derived from an EMBL/GenBank/DDBJ whole genome shotgun (WGS) entry which is preliminary data.</text>
</comment>
<reference evidence="1 2" key="2">
    <citation type="journal article" date="2022" name="Mol. Ecol. Resour.">
        <title>The genomes of chicory, endive, great burdock and yacon provide insights into Asteraceae paleo-polyploidization history and plant inulin production.</title>
        <authorList>
            <person name="Fan W."/>
            <person name="Wang S."/>
            <person name="Wang H."/>
            <person name="Wang A."/>
            <person name="Jiang F."/>
            <person name="Liu H."/>
            <person name="Zhao H."/>
            <person name="Xu D."/>
            <person name="Zhang Y."/>
        </authorList>
    </citation>
    <scope>NUCLEOTIDE SEQUENCE [LARGE SCALE GENOMIC DNA]</scope>
    <source>
        <strain evidence="2">cv. Niubang</strain>
    </source>
</reference>
<dbReference type="Proteomes" id="UP001055879">
    <property type="component" value="Linkage Group LG09"/>
</dbReference>
<evidence type="ECO:0000313" key="2">
    <source>
        <dbReference type="Proteomes" id="UP001055879"/>
    </source>
</evidence>
<protein>
    <submittedName>
        <fullName evidence="1">Uncharacterized protein</fullName>
    </submittedName>
</protein>
<dbReference type="EMBL" id="CM042055">
    <property type="protein sequence ID" value="KAI3701925.1"/>
    <property type="molecule type" value="Genomic_DNA"/>
</dbReference>
<evidence type="ECO:0000313" key="1">
    <source>
        <dbReference type="EMBL" id="KAI3701925.1"/>
    </source>
</evidence>
<keyword evidence="2" id="KW-1185">Reference proteome</keyword>
<sequence length="576" mass="64354">MSCEILKGTREELERAQVSLVVKEKEIRGMREKEVEQKAKIEELEEELEVVEAFTRWTTKVAIMRCHLAGKSPLANAKEDLKLYLVEIGNEKDLDFEDGRDVEVVEVEEEAKVDEAQAGDVSTSQPIKDTPPSSGRKRAKTSFGTPGAIVPATVTEVTHAGHNRGECTAKGKGEATMPSDLTCVTLAGQGRRECTERYQAWAIVPSESVMSQSRGTIAVGGTVFQCPVLDIEFTTLARNWHRVTMVILAAGLVGTEWTTLGSQMVNTRNKPEGQEATASRADHPRVTVAEEPPRLVNVLGGGPEHIPRRNLEMLEPIMEEVTAETRLMDRMMTTMNKAMAQQQELFPKLLEDRDTNNRRPGTVAENVVVAGSGGTGNEIPTDGPVTLETRSETKTCTFKSFLGCRPLEFKGSDDSIACMNWIREMEHAFRSSECGEGQKTVVLDKLTWATFKEKLLEEYCNERSMDRIEEEFRSLKKGNLSVKDYNRLFMNKLGLVGHLVPTEKEKIKAYIKGLPSDMMSMVRVSKASTLREPIEEAQLMEDAYNRGKEEGSCQVEKKRWEGRSMPSKKPRFSNNN</sequence>
<proteinExistence type="predicted"/>
<accession>A0ACB8ZX25</accession>
<organism evidence="1 2">
    <name type="scientific">Arctium lappa</name>
    <name type="common">Greater burdock</name>
    <name type="synonym">Lappa major</name>
    <dbReference type="NCBI Taxonomy" id="4217"/>
    <lineage>
        <taxon>Eukaryota</taxon>
        <taxon>Viridiplantae</taxon>
        <taxon>Streptophyta</taxon>
        <taxon>Embryophyta</taxon>
        <taxon>Tracheophyta</taxon>
        <taxon>Spermatophyta</taxon>
        <taxon>Magnoliopsida</taxon>
        <taxon>eudicotyledons</taxon>
        <taxon>Gunneridae</taxon>
        <taxon>Pentapetalae</taxon>
        <taxon>asterids</taxon>
        <taxon>campanulids</taxon>
        <taxon>Asterales</taxon>
        <taxon>Asteraceae</taxon>
        <taxon>Carduoideae</taxon>
        <taxon>Cardueae</taxon>
        <taxon>Arctiinae</taxon>
        <taxon>Arctium</taxon>
    </lineage>
</organism>